<evidence type="ECO:0000313" key="7">
    <source>
        <dbReference type="EMBL" id="ODN73411.1"/>
    </source>
</evidence>
<feature type="domain" description="Rad21/Rec8-like protein C-terminal eukaryotic" evidence="5">
    <location>
        <begin position="685"/>
        <end position="728"/>
    </location>
</feature>
<evidence type="ECO:0000259" key="6">
    <source>
        <dbReference type="Pfam" id="PF04825"/>
    </source>
</evidence>
<feature type="region of interest" description="Disordered" evidence="4">
    <location>
        <begin position="580"/>
        <end position="610"/>
    </location>
</feature>
<dbReference type="GO" id="GO:0005634">
    <property type="term" value="C:nucleus"/>
    <property type="evidence" value="ECO:0007669"/>
    <property type="project" value="UniProtKB-SubCell"/>
</dbReference>
<evidence type="ECO:0000256" key="1">
    <source>
        <dbReference type="ARBA" id="ARBA00004123"/>
    </source>
</evidence>
<keyword evidence="8" id="KW-1185">Reference proteome</keyword>
<name>A0A1E3HD84_9TREE</name>
<sequence length="735" mass="82678">MFFSDDLLTTKKGSFGIVWLMATLGPRNKKITKKQLAAVDLAKTCELIAEPPEPMALRLSGALLVGVARVYNQSFDMFYADVTTFHANLRRSIATDFSHTSNTTVGGGALELPNDGQIRSELITIGNTDFDWDMSSWDAEFAHVDWNDPLAPARKRRASSVLSSSQISLASKRDEFDTVEDGYVRDLDEEEDYEYEVGRIAKRSRFSASPAYTTLHRTPIHQRPPSSPLFSRNDLEFQQEVDLALNLGVDFDGPAGANDSFSGPSGGRGFEMPLAPMDDYDIGPDMPALMDNMEGPEIFYDEEGNPPGDEQQLPVQLRQSSPNANALAHDNVHPDPSYQKKRKAKQIKKVVFDSFLEVNEDEERQARSSYREKMAKDRQDAESKEAERRLGLEVISMVDGAGGFQFYDAEMADMFSSLTKVAKFEWEVDLARSKSRRKGLISTADQDIDIDEREERHAVDFPRDFDMPMAPMDDYDVQAGYMQDARQLPNGEVDFGQNDAYYPPIYDDYEVPVRDRDASMARLSDVEYGRRNSVRSGGDLPWEIIAGSTPGGAYPDFADTSFSPGSLKFSLMTPQEARIRQNSRSGNNTGSQFARRHRIRSSSLMSDRPDDDPLMLARARSAELDLPSDVDLEDILPSETQQARLADLPDAFRPEMLATLEKQCRDFLTYTEKKMIELKKEKVAFGELVPRTSKKHWTAVAFYDCLTLSTKNIISVDQPEPWSTIHIRFADKPSV</sequence>
<feature type="region of interest" description="Disordered" evidence="4">
    <location>
        <begin position="362"/>
        <end position="387"/>
    </location>
</feature>
<comment type="similarity">
    <text evidence="2">Belongs to the rad21 family.</text>
</comment>
<gene>
    <name evidence="7" type="ORF">L202_07936</name>
</gene>
<dbReference type="OrthoDB" id="10071381at2759"/>
<dbReference type="GO" id="GO:0003682">
    <property type="term" value="F:chromatin binding"/>
    <property type="evidence" value="ECO:0007669"/>
    <property type="project" value="TreeGrafter"/>
</dbReference>
<dbReference type="GO" id="GO:0007062">
    <property type="term" value="P:sister chromatid cohesion"/>
    <property type="evidence" value="ECO:0007669"/>
    <property type="project" value="InterPro"/>
</dbReference>
<dbReference type="Pfam" id="PF04825">
    <property type="entry name" value="Rad21_Rec8_N"/>
    <property type="match status" value="1"/>
</dbReference>
<dbReference type="SUPFAM" id="SSF46785">
    <property type="entry name" value="Winged helix' DNA-binding domain"/>
    <property type="match status" value="1"/>
</dbReference>
<dbReference type="Gene3D" id="1.10.10.580">
    <property type="entry name" value="Structural maintenance of chromosome 1. Chain E"/>
    <property type="match status" value="1"/>
</dbReference>
<evidence type="ECO:0000259" key="5">
    <source>
        <dbReference type="Pfam" id="PF04824"/>
    </source>
</evidence>
<evidence type="ECO:0008006" key="9">
    <source>
        <dbReference type="Google" id="ProtNLM"/>
    </source>
</evidence>
<dbReference type="InterPro" id="IPR006910">
    <property type="entry name" value="Rad21_Rec8_N"/>
</dbReference>
<evidence type="ECO:0000256" key="2">
    <source>
        <dbReference type="ARBA" id="ARBA00009870"/>
    </source>
</evidence>
<comment type="caution">
    <text evidence="7">The sequence shown here is derived from an EMBL/GenBank/DDBJ whole genome shotgun (WGS) entry which is preliminary data.</text>
</comment>
<dbReference type="GO" id="GO:0006302">
    <property type="term" value="P:double-strand break repair"/>
    <property type="evidence" value="ECO:0007669"/>
    <property type="project" value="TreeGrafter"/>
</dbReference>
<feature type="compositionally biased region" description="Polar residues" evidence="4">
    <location>
        <begin position="313"/>
        <end position="324"/>
    </location>
</feature>
<evidence type="ECO:0000256" key="4">
    <source>
        <dbReference type="SAM" id="MobiDB-lite"/>
    </source>
</evidence>
<dbReference type="STRING" id="1295533.A0A1E3HD84"/>
<feature type="region of interest" description="Disordered" evidence="4">
    <location>
        <begin position="297"/>
        <end position="343"/>
    </location>
</feature>
<dbReference type="AlphaFoldDB" id="A0A1E3HD84"/>
<dbReference type="PANTHER" id="PTHR12585">
    <property type="entry name" value="SCC1 / RAD21 FAMILY MEMBER"/>
    <property type="match status" value="1"/>
</dbReference>
<accession>A0A1E3HD84</accession>
<dbReference type="InterPro" id="IPR023093">
    <property type="entry name" value="ScpA-like_C"/>
</dbReference>
<keyword evidence="3" id="KW-0539">Nucleus</keyword>
<comment type="subcellular location">
    <subcellularLocation>
        <location evidence="1">Nucleus</location>
    </subcellularLocation>
</comment>
<proteinExistence type="inferred from homology"/>
<dbReference type="InterPro" id="IPR039781">
    <property type="entry name" value="Rad21/Rec8-like"/>
</dbReference>
<reference evidence="7 8" key="1">
    <citation type="submission" date="2016-06" db="EMBL/GenBank/DDBJ databases">
        <title>Evolution of pathogenesis and genome organization in the Tremellales.</title>
        <authorList>
            <person name="Cuomo C."/>
            <person name="Litvintseva A."/>
            <person name="Heitman J."/>
            <person name="Chen Y."/>
            <person name="Sun S."/>
            <person name="Springer D."/>
            <person name="Dromer F."/>
            <person name="Young S."/>
            <person name="Zeng Q."/>
            <person name="Chapman S."/>
            <person name="Gujja S."/>
            <person name="Saif S."/>
            <person name="Birren B."/>
        </authorList>
    </citation>
    <scope>NUCLEOTIDE SEQUENCE [LARGE SCALE GENOMIC DNA]</scope>
    <source>
        <strain evidence="7 8">CBS 6039</strain>
    </source>
</reference>
<evidence type="ECO:0000313" key="8">
    <source>
        <dbReference type="Proteomes" id="UP000094065"/>
    </source>
</evidence>
<protein>
    <recommendedName>
        <fullName evidence="9">Rad21/Rec8-like protein N-terminal domain-containing protein</fullName>
    </recommendedName>
</protein>
<dbReference type="PANTHER" id="PTHR12585:SF51">
    <property type="entry name" value="MEIOTIC RECOMBINATION PROTEIN REC8"/>
    <property type="match status" value="1"/>
</dbReference>
<dbReference type="EMBL" id="AWGJ01000013">
    <property type="protein sequence ID" value="ODN73411.1"/>
    <property type="molecule type" value="Genomic_DNA"/>
</dbReference>
<organism evidence="7 8">
    <name type="scientific">Cryptococcus amylolentus CBS 6039</name>
    <dbReference type="NCBI Taxonomy" id="1295533"/>
    <lineage>
        <taxon>Eukaryota</taxon>
        <taxon>Fungi</taxon>
        <taxon>Dikarya</taxon>
        <taxon>Basidiomycota</taxon>
        <taxon>Agaricomycotina</taxon>
        <taxon>Tremellomycetes</taxon>
        <taxon>Tremellales</taxon>
        <taxon>Cryptococcaceae</taxon>
        <taxon>Cryptococcus</taxon>
    </lineage>
</organism>
<dbReference type="InterPro" id="IPR006909">
    <property type="entry name" value="Rad21/Rec8_C_eu"/>
</dbReference>
<dbReference type="GO" id="GO:0008278">
    <property type="term" value="C:cohesin complex"/>
    <property type="evidence" value="ECO:0007669"/>
    <property type="project" value="InterPro"/>
</dbReference>
<dbReference type="InterPro" id="IPR036390">
    <property type="entry name" value="WH_DNA-bd_sf"/>
</dbReference>
<dbReference type="Pfam" id="PF04824">
    <property type="entry name" value="Rad21_Rec8"/>
    <property type="match status" value="1"/>
</dbReference>
<dbReference type="GeneID" id="30159245"/>
<feature type="compositionally biased region" description="Basic and acidic residues" evidence="4">
    <location>
        <begin position="364"/>
        <end position="387"/>
    </location>
</feature>
<dbReference type="RefSeq" id="XP_018989323.1">
    <property type="nucleotide sequence ID" value="XM_019142752.1"/>
</dbReference>
<evidence type="ECO:0000256" key="3">
    <source>
        <dbReference type="ARBA" id="ARBA00023242"/>
    </source>
</evidence>
<feature type="compositionally biased region" description="Polar residues" evidence="4">
    <location>
        <begin position="580"/>
        <end position="592"/>
    </location>
</feature>
<dbReference type="Proteomes" id="UP000094065">
    <property type="component" value="Unassembled WGS sequence"/>
</dbReference>
<feature type="domain" description="Rad21/Rec8-like protein N-terminal" evidence="6">
    <location>
        <begin position="1"/>
        <end position="95"/>
    </location>
</feature>